<evidence type="ECO:0000256" key="5">
    <source>
        <dbReference type="ARBA" id="ARBA00022966"/>
    </source>
</evidence>
<dbReference type="Pfam" id="PF00207">
    <property type="entry name" value="A2M"/>
    <property type="match status" value="1"/>
</dbReference>
<evidence type="ECO:0000256" key="2">
    <source>
        <dbReference type="ARBA" id="ARBA00022690"/>
    </source>
</evidence>
<proteinExistence type="inferred from homology"/>
<protein>
    <submittedName>
        <fullName evidence="11">A-macroglobulin complement component</fullName>
    </submittedName>
</protein>
<accession>A0A5C5VK63</accession>
<dbReference type="Gene3D" id="1.50.10.20">
    <property type="match status" value="1"/>
</dbReference>
<dbReference type="CDD" id="cd02891">
    <property type="entry name" value="A2M_like"/>
    <property type="match status" value="1"/>
</dbReference>
<evidence type="ECO:0000256" key="7">
    <source>
        <dbReference type="SAM" id="Phobius"/>
    </source>
</evidence>
<evidence type="ECO:0000259" key="10">
    <source>
        <dbReference type="SMART" id="SM01361"/>
    </source>
</evidence>
<keyword evidence="12" id="KW-1185">Reference proteome</keyword>
<dbReference type="SMART" id="SM01360">
    <property type="entry name" value="A2M"/>
    <property type="match status" value="1"/>
</dbReference>
<dbReference type="InterPro" id="IPR011453">
    <property type="entry name" value="DUF1559"/>
</dbReference>
<dbReference type="SMART" id="SM01359">
    <property type="entry name" value="A2M_N_2"/>
    <property type="match status" value="1"/>
</dbReference>
<dbReference type="SUPFAM" id="SSF54523">
    <property type="entry name" value="Pili subunits"/>
    <property type="match status" value="1"/>
</dbReference>
<comment type="caution">
    <text evidence="11">The sequence shown here is derived from an EMBL/GenBank/DDBJ whole genome shotgun (WGS) entry which is preliminary data.</text>
</comment>
<sequence>MSTKFSHVLDDVDSYVHGALSVAYADRVRQHCEQCAICQAALDEARKRAELYQLLPPMEASQSLIEATEAKIAALGKRTRLQRVGDWWGEMPLKQKFYTTAVTLAATFLLVIVSLQAYYTNLAPSPYDVKVLGQTDLLSDTESSLRVVVFNTESDETIADVPVDIAIAKPDSDEVFHLTSFQTDAQGSGRPRIQLPDWSDGDYELRIVAHPAGGDQKLTHKIHLRRASQVMVTTDKPVYQPGQTIHMRSLSLRRPDLKPTAGQAVTFRITDPKGNVIYRKQDVTSRYGITSLDCPLAQEIIEGQYRIECLVGETESAVAVDVKKYVLPKFKLEVELDKSYYQPGDRIEGTVQANYFFGKPVAKGTVNVRLRTSDVASDATDQATVETNASGVAQFSLRLPDRLVGMPQENGNARVNVQIKVVDTAGQEQTKTVSRIVTINPIHVQIIPESAKLVQGIPNRVYVLANYADGRPAEARIAMSGVSEELTTSPLGAAVCELTPKSPELDIIVRATDEAGLVGRSQVKLTCGEAAHDFLVRTDKAVYDGGEVMRLSAIGGGNEPVFLDFVKDGQTILTDSIEMKDGHGEYLLDLPPEMFGTLELCAYRFDQQGQPVRKTRVLYIRQANELQITAKLDRDQYRPGEKAKIALKLTDQDGKPAPGAISLAAVDEAVFSVLGSGAQMQQSFFLLEQELLTPVYAIYPWSPSLDLEGRPADRRLFEQALFAGAERREKSKREAMMERLLPFVENNQEVFEVFNRSDWEELVDLSAYFPPDVLDDLRDEPSYHSLTASSRPEHVQAIEATKREGMDLVGFLWWIFALVFGIPGFVIVLSYVFETTRIAEVITVILIGGVLISLLLPAVQQAREAARRAEAVNNLKQLGLAAFTMEEFEPIDEMGLEFDRPPGEAGKQVRVRQWFPETLLWRPELITDDQGRATIDVDLADSITSWRLTASAVSANGQLGASQSSLRVFQPFFVDLNLPVALTRGDEVAVPVVVYNYLDEPQEVALTLASAPWFEGLDEAEQSITLQPGEVRSLHYRIRAEKVGRHKLKVTAHSGEVADALEREIEIIPNGRPVETVFNGVLDSATELNLNVPDDAVEGSVTAIVRFYPSTFSHVVEGLDGIFQRPYGCFEQTSSTTYPNVLALAYLKRTGNSAPEVEAQARQYIHLGYQRLLTFEVAGGGFDWFGRPPANRTLTAYGLMEFQDMARVHDVDPALIERTRRWLLGQRKPDGTWDPEGHRFHGDPASGGGDLARLSTTAYIAWAVYDGETNDAQSQATLNYLRSFRPNQIDDPYTLALVCNALLAIDPTTFEAQPYLARLQTLRQTSSDGKRTWWGSSNSGRTMFYGAGRSQDIETTSLAMLALIRGKREAATIRGGLSWLIDHKDGRGTWHSTQATVLALKALIAGTGRTLSDEKERRIELQLADRPAERITIPVDQADVMRQIILSDRFTTGLSKLRLSDATNTSTGYQVVLKYYEELAGPEQPEEPLTVQLEYDRTELAVNDSIVATATVTNRMSEEAPMVMLDLPIPAGFEVSRAEFEERKLLGDIEKYEINARSVIVYLRGLSPEEPLTLAYELKATMPVDILALPAVAYEYYDEDKRGTSQSVRLLVQAAP</sequence>
<dbReference type="InterPro" id="IPR008930">
    <property type="entry name" value="Terpenoid_cyclase/PrenylTrfase"/>
</dbReference>
<comment type="similarity">
    <text evidence="1">Belongs to the protease inhibitor I39 (alpha-2-macroglobulin) family. Bacterial alpha-2-macroglobulin subfamily.</text>
</comment>
<dbReference type="InterPro" id="IPR014756">
    <property type="entry name" value="Ig_E-set"/>
</dbReference>
<dbReference type="InterPro" id="IPR009048">
    <property type="entry name" value="A-macroglobulin_rcpt-bd"/>
</dbReference>
<dbReference type="SMART" id="SM01419">
    <property type="entry name" value="Thiol-ester_cl"/>
    <property type="match status" value="1"/>
</dbReference>
<dbReference type="EMBL" id="SJPF01000001">
    <property type="protein sequence ID" value="TWT38988.1"/>
    <property type="molecule type" value="Genomic_DNA"/>
</dbReference>
<dbReference type="Pfam" id="PF07677">
    <property type="entry name" value="A2M_recep"/>
    <property type="match status" value="1"/>
</dbReference>
<dbReference type="RefSeq" id="WP_146429195.1">
    <property type="nucleotide sequence ID" value="NZ_SJPF01000001.1"/>
</dbReference>
<dbReference type="InterPro" id="IPR047565">
    <property type="entry name" value="Alpha-macroglob_thiol-ester_cl"/>
</dbReference>
<dbReference type="GO" id="GO:0004867">
    <property type="term" value="F:serine-type endopeptidase inhibitor activity"/>
    <property type="evidence" value="ECO:0007669"/>
    <property type="project" value="UniProtKB-KW"/>
</dbReference>
<dbReference type="Gene3D" id="2.60.40.690">
    <property type="entry name" value="Alpha-macroglobulin, receptor-binding domain"/>
    <property type="match status" value="1"/>
</dbReference>
<dbReference type="InterPro" id="IPR050473">
    <property type="entry name" value="A2M/Complement_sys"/>
</dbReference>
<dbReference type="PANTHER" id="PTHR11412">
    <property type="entry name" value="MACROGLOBULIN / COMPLEMENT"/>
    <property type="match status" value="1"/>
</dbReference>
<dbReference type="InterPro" id="IPR013783">
    <property type="entry name" value="Ig-like_fold"/>
</dbReference>
<dbReference type="Pfam" id="PF01835">
    <property type="entry name" value="MG2"/>
    <property type="match status" value="1"/>
</dbReference>
<evidence type="ECO:0000256" key="3">
    <source>
        <dbReference type="ARBA" id="ARBA00022729"/>
    </source>
</evidence>
<evidence type="ECO:0000313" key="11">
    <source>
        <dbReference type="EMBL" id="TWT38988.1"/>
    </source>
</evidence>
<dbReference type="InterPro" id="IPR036595">
    <property type="entry name" value="A-macroglobulin_rcpt-bd_sf"/>
</dbReference>
<dbReference type="Pfam" id="PF07703">
    <property type="entry name" value="A2M_BRD"/>
    <property type="match status" value="1"/>
</dbReference>
<dbReference type="InterPro" id="IPR041916">
    <property type="entry name" value="Anti_sigma_zinc_sf"/>
</dbReference>
<evidence type="ECO:0000256" key="4">
    <source>
        <dbReference type="ARBA" id="ARBA00022900"/>
    </source>
</evidence>
<keyword evidence="6" id="KW-1015">Disulfide bond</keyword>
<dbReference type="Gene3D" id="2.60.40.10">
    <property type="entry name" value="Immunoglobulins"/>
    <property type="match status" value="1"/>
</dbReference>
<keyword evidence="3" id="KW-0732">Signal</keyword>
<dbReference type="Gene3D" id="2.60.40.1940">
    <property type="match status" value="1"/>
</dbReference>
<dbReference type="InterPro" id="IPR011626">
    <property type="entry name" value="Alpha-macroglobulin_TED"/>
</dbReference>
<feature type="domain" description="Alpha-2-macroglobulin bait region" evidence="8">
    <location>
        <begin position="534"/>
        <end position="673"/>
    </location>
</feature>
<keyword evidence="4" id="KW-0722">Serine protease inhibitor</keyword>
<dbReference type="Pfam" id="PF07678">
    <property type="entry name" value="TED_complement"/>
    <property type="match status" value="1"/>
</dbReference>
<dbReference type="Gene3D" id="1.10.10.1320">
    <property type="entry name" value="Anti-sigma factor, zinc-finger domain"/>
    <property type="match status" value="1"/>
</dbReference>
<reference evidence="11 12" key="1">
    <citation type="submission" date="2019-02" db="EMBL/GenBank/DDBJ databases">
        <title>Deep-cultivation of Planctomycetes and their phenomic and genomic characterization uncovers novel biology.</title>
        <authorList>
            <person name="Wiegand S."/>
            <person name="Jogler M."/>
            <person name="Boedeker C."/>
            <person name="Pinto D."/>
            <person name="Vollmers J."/>
            <person name="Rivas-Marin E."/>
            <person name="Kohn T."/>
            <person name="Peeters S.H."/>
            <person name="Heuer A."/>
            <person name="Rast P."/>
            <person name="Oberbeckmann S."/>
            <person name="Bunk B."/>
            <person name="Jeske O."/>
            <person name="Meyerdierks A."/>
            <person name="Storesund J.E."/>
            <person name="Kallscheuer N."/>
            <person name="Luecker S."/>
            <person name="Lage O.M."/>
            <person name="Pohl T."/>
            <person name="Merkel B.J."/>
            <person name="Hornburger P."/>
            <person name="Mueller R.-W."/>
            <person name="Bruemmer F."/>
            <person name="Labrenz M."/>
            <person name="Spormann A.M."/>
            <person name="Op Den Camp H."/>
            <person name="Overmann J."/>
            <person name="Amann R."/>
            <person name="Jetten M.S.M."/>
            <person name="Mascher T."/>
            <person name="Medema M.H."/>
            <person name="Devos D.P."/>
            <person name="Kaster A.-K."/>
            <person name="Ovreas L."/>
            <person name="Rohde M."/>
            <person name="Galperin M.Y."/>
            <person name="Jogler C."/>
        </authorList>
    </citation>
    <scope>NUCLEOTIDE SEQUENCE [LARGE SCALE GENOMIC DNA]</scope>
    <source>
        <strain evidence="11 12">Enr8</strain>
    </source>
</reference>
<dbReference type="GO" id="GO:0005615">
    <property type="term" value="C:extracellular space"/>
    <property type="evidence" value="ECO:0007669"/>
    <property type="project" value="InterPro"/>
</dbReference>
<dbReference type="InterPro" id="IPR002890">
    <property type="entry name" value="MG2"/>
</dbReference>
<dbReference type="Pfam" id="PF07596">
    <property type="entry name" value="SBP_bac_10"/>
    <property type="match status" value="1"/>
</dbReference>
<dbReference type="OrthoDB" id="97821at2"/>
<evidence type="ECO:0000256" key="1">
    <source>
        <dbReference type="ARBA" id="ARBA00010556"/>
    </source>
</evidence>
<feature type="transmembrane region" description="Helical" evidence="7">
    <location>
        <begin position="97"/>
        <end position="119"/>
    </location>
</feature>
<dbReference type="SUPFAM" id="SSF81296">
    <property type="entry name" value="E set domains"/>
    <property type="match status" value="1"/>
</dbReference>
<dbReference type="Gene3D" id="2.20.130.20">
    <property type="match status" value="1"/>
</dbReference>
<evidence type="ECO:0000313" key="12">
    <source>
        <dbReference type="Proteomes" id="UP000318878"/>
    </source>
</evidence>
<organism evidence="11 12">
    <name type="scientific">Blastopirellula retiformator</name>
    <dbReference type="NCBI Taxonomy" id="2527970"/>
    <lineage>
        <taxon>Bacteria</taxon>
        <taxon>Pseudomonadati</taxon>
        <taxon>Planctomycetota</taxon>
        <taxon>Planctomycetia</taxon>
        <taxon>Pirellulales</taxon>
        <taxon>Pirellulaceae</taxon>
        <taxon>Blastopirellula</taxon>
    </lineage>
</organism>
<dbReference type="Gene3D" id="2.60.40.1930">
    <property type="match status" value="1"/>
</dbReference>
<evidence type="ECO:0000259" key="8">
    <source>
        <dbReference type="SMART" id="SM01359"/>
    </source>
</evidence>
<dbReference type="InterPro" id="IPR001599">
    <property type="entry name" value="Macroglobln_a2"/>
</dbReference>
<keyword evidence="2" id="KW-0646">Protease inhibitor</keyword>
<dbReference type="Pfam" id="PF17791">
    <property type="entry name" value="MG3"/>
    <property type="match status" value="1"/>
</dbReference>
<keyword evidence="7" id="KW-0812">Transmembrane</keyword>
<evidence type="ECO:0000256" key="6">
    <source>
        <dbReference type="ARBA" id="ARBA00023157"/>
    </source>
</evidence>
<feature type="transmembrane region" description="Helical" evidence="7">
    <location>
        <begin position="840"/>
        <end position="859"/>
    </location>
</feature>
<keyword evidence="5" id="KW-0882">Thioester bond</keyword>
<name>A0A5C5VK63_9BACT</name>
<dbReference type="Proteomes" id="UP000318878">
    <property type="component" value="Unassembled WGS sequence"/>
</dbReference>
<dbReference type="SUPFAM" id="SSF49410">
    <property type="entry name" value="Alpha-macroglobulin receptor domain"/>
    <property type="match status" value="1"/>
</dbReference>
<dbReference type="SUPFAM" id="SSF48239">
    <property type="entry name" value="Terpenoid cyclases/Protein prenyltransferases"/>
    <property type="match status" value="1"/>
</dbReference>
<gene>
    <name evidence="11" type="ORF">Enr8_06830</name>
</gene>
<keyword evidence="7" id="KW-1133">Transmembrane helix</keyword>
<feature type="domain" description="Alpha-2-macroglobulin" evidence="9">
    <location>
        <begin position="918"/>
        <end position="1008"/>
    </location>
</feature>
<feature type="domain" description="Alpha-macroglobulin receptor-binding" evidence="10">
    <location>
        <begin position="1520"/>
        <end position="1607"/>
    </location>
</feature>
<keyword evidence="7" id="KW-0472">Membrane</keyword>
<dbReference type="InterPro" id="IPR041555">
    <property type="entry name" value="MG3"/>
</dbReference>
<dbReference type="InterPro" id="IPR045584">
    <property type="entry name" value="Pilin-like"/>
</dbReference>
<dbReference type="SMART" id="SM01361">
    <property type="entry name" value="A2M_recep"/>
    <property type="match status" value="1"/>
</dbReference>
<evidence type="ECO:0000259" key="9">
    <source>
        <dbReference type="SMART" id="SM01360"/>
    </source>
</evidence>
<dbReference type="InterPro" id="IPR011625">
    <property type="entry name" value="A2M_N_BRD"/>
</dbReference>
<feature type="transmembrane region" description="Helical" evidence="7">
    <location>
        <begin position="811"/>
        <end position="833"/>
    </location>
</feature>
<dbReference type="PANTHER" id="PTHR11412:SF136">
    <property type="entry name" value="CD109 ANTIGEN"/>
    <property type="match status" value="1"/>
</dbReference>